<feature type="compositionally biased region" description="Acidic residues" evidence="14">
    <location>
        <begin position="2397"/>
        <end position="2415"/>
    </location>
</feature>
<feature type="compositionally biased region" description="Basic residues" evidence="14">
    <location>
        <begin position="2105"/>
        <end position="2115"/>
    </location>
</feature>
<feature type="compositionally biased region" description="Pro residues" evidence="14">
    <location>
        <begin position="1"/>
        <end position="11"/>
    </location>
</feature>
<feature type="domain" description="PIPK" evidence="16">
    <location>
        <begin position="2455"/>
        <end position="2788"/>
    </location>
</feature>
<feature type="region of interest" description="Disordered" evidence="14">
    <location>
        <begin position="2444"/>
        <end position="2508"/>
    </location>
</feature>
<dbReference type="CDD" id="cd03334">
    <property type="entry name" value="Fab1_TCP"/>
    <property type="match status" value="1"/>
</dbReference>
<feature type="region of interest" description="Disordered" evidence="14">
    <location>
        <begin position="707"/>
        <end position="742"/>
    </location>
</feature>
<dbReference type="PROSITE" id="PS50178">
    <property type="entry name" value="ZF_FYVE"/>
    <property type="match status" value="1"/>
</dbReference>
<dbReference type="InterPro" id="IPR027409">
    <property type="entry name" value="GroEL-like_apical_dom_sf"/>
</dbReference>
<sequence length="2820" mass="303906">MSSSKVPPPSPATLSSPFDRRSRRDSATSQSVSSQIDKEQLAQALDKIHTSASQSDVLTTFNDFGPPPATAAAPDAEPAGPTGDMVQQGLSGFYSRLKEAVGVGGKASPSASASTTATSEPQDGRDGQNAAPSRPGAGAGAGANGSHTRSKSSVTSLPRAESSGATNYTLNSAVSSDLPTTVTSSSGGITTESHSQMPVSSKASSITTMSTTVSAAKPSSSSQGLQKLGRAPAPAVVDTANASGAVGLFKESARGSGTTRVLERGGTRLNHGGEPHHTPAVSPTTPGFSDAPSASSLAARTNSNPTLDGLSDSGGRNRTLAGAAAPYHSAQHLYATDPAFLAAPGAGGFHARQSRDDAKMPAVIDRLSVMGTPVGPGSPSAVTDPGAAEATPINTSAHGSVYHDSFAHEERPQQLESGQMRIPGTTTNEGAPGLVNARLEHMRQQVLSKEFWMADETCKECFLCGDSFSAFRRKHHCRTCGWIFDSKCTSTISGQKFGVPGNLRVCKTCLDVINRRYDSESDESDDPRLTTLFRNNNNNNNNNTATKSAAQSSASIRQKADGGDNGVDTADAERSTTTPMMAIPATRRIGNPSNRNSAILEIDAAPQLSRPSSSRSLKSLNSMRPPSSGHMRHHSKHNFHWTHKAASEDRVPFRKNVSDEMGRKSRLPAFHDDNIIDPELAPYMSDESSGDEQMSIFATLASNDLTSSSLDPDKPNFGPFLSAGRKHRSRGDKSISGLSFTSRGLDDDRAGALSMASHPRAPGRRRNTSSASVAASQHYLRSPRGKIGAGFKGPTLASEALGLFEPGAGSLEGGTAAAKLLRSTSAAKTEHIKLSQPSVKHIKRLFRQLLNDAAIPNPSAWERALIPVLRKCADDVDPNTREGDRMDIRHYVKLKKIPGGKPSDSSYVSGVIFTKNLALKSMPRRIAHPRILIVSFPIEYQRQQQQHQFMSLEPVMTQEKEFLKMVVARIRNHQPEVVLAQRNVAGLALQSLADAGIAVAYNVKASVIGAVSRCVGTPIISSMDMLSLPITVGRCAEFEVKTFVNNDIPGRKKTYIFLTGCEKFLGCTIALRGTSTELLSRMKQITEFMVYVVYSLKLESCLLRDESIMVPSKDAEKATVPVNKRQPTGESLATADTTTEPSSGLSTMVVTDGGDSLKTTRSDGDGSAQPSQTESAVVDGPKAASSPPNRSSMPQSVPSLLSLRQEDQFQIAVATDRHVPEDVPAPTFYSDMVEKYKTKILSASPYVKFTQPYLLMRAREQETRLLHLKRLRDQDVIEEEKGGNGNGNEGKKPQQQFQLINPEMVHEIGRRAPKQVMEVLHAVHDAEYDKALYSYQTMTRQWENYIQGNLDLFDPYSHQNIVVLYSLTCTETKIPCLEPGLIGIAFYSELPDPSGPMDADCTLGQYVQDLCEGAEERCHANGCDRPMWQHHRTYVHGEARVTFFVEPEARIPSGTAAPSTLTDGGGGVSDGGGEGENGDDDEDDEDPIYTWSYCKICKRDLIVKRLSSSAWKYSFGKYLELLFWGRNLRLADDAGCPHDCQKDHIRYFHVNGASVRIHYDPIDLLELVVPRARITWKVDHDLRLKNEIFGKTQESWNRFIASVKTRIKSIRIDSVLPDKERDCKAEVERLAKKAQEEHVQLLRELEQAYMQSKHYEIIPLNAAVRSMAEKLAEWDAAFAKFEADYLSDKDVRQLTVIQLRKMFTDTDSRDSLPAADGTSVATSAASAASESDAKTPSTAAPTTQNSFSELDEKSTPTTSQPADSEPHDVAAAAAAATADVAAPVATDQKMDGAAGAEQQPEAVIASDQVKSLDLATPLSSALTAPTTIEPVGSPILAASEGGQPPHPLGAGSRDGPIGAVTTSSATPTAPSMLPVPTMGSGPSAMPPRPLRTTLPPLISQPSLTEKVEQLRREFKAQSAELNEAAQALSKGSNGGSSNGAVHDGPSRAQGQAIATPGQRGPSRKLGPVVSPPMVRATSHPVGAVPRTVSSIHKQGGTRDNTSKPSPPLESGTSGGSGSSGTGTTNISTSTSGDHQKGATDNPTRVEKKFSDRIGLGALTKGHRKAATSGPSSIPRFVHKRDTKVTSLARHFEQLSREFEKERNKERKRQATHHPRAYFPKSSARATVEVYDSVDQAVQEPGPTDDELLFASQHSEARSTDSYTSTAQASGAVVSSSAPKATTKGAGAEDSVGTDAAAPSNLGPTASSQAPRSENVAAIEKGTSDAVPASVQQPPPSEKPAETDEQSTHKDDKRPGDSAVGSDDEDGGSDGDGDGDQLLEDILPDVETIAEHLEPSGTVPTELQRDKKSNLMKMLSNFWAERSASGWPQLEYPLKATDHIFIDSDVIVREDEPSSLIAFALSSEDYLAKLDDIRRQGRRAARQQQNQNGKADGGGGDDLQDGGDEADDEGEDDENADEMKGADDGVVVVGDGGDSMELVMKAGKTDANSSGEMKAAAHGETENVTVGGKETDRGRPVEAAQTPRSRVDDDALDSASDSDAASEAGELERSLLRPTGTHLKYQFTEGSARMMCKIFYAEQFDALRRKCGVADRIVESLSRCLKWDSKGGKTKSVFLKTLDDRLVMKSLSPIETAAFLDFAPSYFSIMAEALFHDLPSVIAKMLGFFQVIVKNAATGTEIKLDLLIMENLFYDRQETRKFDLKGSMRNRKIQSTGEQNEVLLDENMVEYIYESPLFAREHAKKLLRASVWNDTLFLARQNVMDYSLMVAVDEPRRELVVGIIDCIRTYTWDKKLESWIKDRGFVGGGRNRPTVTSPKEYKSRFREAMERYILQAPNCWHLFGAVHYTHPALAPRARFAGHADD</sequence>
<evidence type="ECO:0000313" key="17">
    <source>
        <dbReference type="EMBL" id="OAA62059.1"/>
    </source>
</evidence>
<feature type="compositionally biased region" description="Low complexity" evidence="14">
    <location>
        <begin position="2492"/>
        <end position="2501"/>
    </location>
</feature>
<evidence type="ECO:0000259" key="16">
    <source>
        <dbReference type="PROSITE" id="PS51455"/>
    </source>
</evidence>
<feature type="region of interest" description="Disordered" evidence="14">
    <location>
        <begin position="1452"/>
        <end position="1484"/>
    </location>
</feature>
<feature type="compositionally biased region" description="Low complexity" evidence="14">
    <location>
        <begin position="608"/>
        <end position="624"/>
    </location>
</feature>
<feature type="compositionally biased region" description="Basic and acidic residues" evidence="14">
    <location>
        <begin position="2238"/>
        <end position="2255"/>
    </location>
</feature>
<keyword evidence="3 12" id="KW-0808">Transferase</keyword>
<dbReference type="FunFam" id="3.30.810.10:FF:000001">
    <property type="entry name" value="1-phosphatidylinositol 3-phosphate 5-kinase FAB1"/>
    <property type="match status" value="1"/>
</dbReference>
<feature type="region of interest" description="Disordered" evidence="14">
    <location>
        <begin position="2153"/>
        <end position="2278"/>
    </location>
</feature>
<keyword evidence="8" id="KW-0862">Zinc</keyword>
<dbReference type="Proteomes" id="UP000076874">
    <property type="component" value="Unassembled WGS sequence"/>
</dbReference>
<evidence type="ECO:0000313" key="18">
    <source>
        <dbReference type="Proteomes" id="UP000076874"/>
    </source>
</evidence>
<dbReference type="SUPFAM" id="SSF56104">
    <property type="entry name" value="SAICAR synthase-like"/>
    <property type="match status" value="1"/>
</dbReference>
<feature type="compositionally biased region" description="Gly residues" evidence="14">
    <location>
        <begin position="1463"/>
        <end position="1475"/>
    </location>
</feature>
<feature type="compositionally biased region" description="Low complexity" evidence="14">
    <location>
        <begin position="1714"/>
        <end position="1730"/>
    </location>
</feature>
<dbReference type="GO" id="GO:0005524">
    <property type="term" value="F:ATP binding"/>
    <property type="evidence" value="ECO:0007669"/>
    <property type="project" value="UniProtKB-UniRule"/>
</dbReference>
<dbReference type="CDD" id="cd17300">
    <property type="entry name" value="PIPKc_PIKfyve"/>
    <property type="match status" value="1"/>
</dbReference>
<evidence type="ECO:0000256" key="13">
    <source>
        <dbReference type="SAM" id="Coils"/>
    </source>
</evidence>
<dbReference type="SMART" id="SM00064">
    <property type="entry name" value="FYVE"/>
    <property type="match status" value="1"/>
</dbReference>
<evidence type="ECO:0000256" key="6">
    <source>
        <dbReference type="ARBA" id="ARBA00022771"/>
    </source>
</evidence>
<dbReference type="SUPFAM" id="SSF57903">
    <property type="entry name" value="FYVE/PHD zinc finger"/>
    <property type="match status" value="1"/>
</dbReference>
<feature type="compositionally biased region" description="Polar residues" evidence="14">
    <location>
        <begin position="163"/>
        <end position="179"/>
    </location>
</feature>
<feature type="region of interest" description="Disordered" evidence="14">
    <location>
        <begin position="517"/>
        <end position="634"/>
    </location>
</feature>
<evidence type="ECO:0000256" key="1">
    <source>
        <dbReference type="ARBA" id="ARBA00000768"/>
    </source>
</evidence>
<dbReference type="Pfam" id="PF01363">
    <property type="entry name" value="FYVE"/>
    <property type="match status" value="1"/>
</dbReference>
<feature type="region of interest" description="Disordered" evidence="14">
    <location>
        <begin position="1"/>
        <end position="40"/>
    </location>
</feature>
<dbReference type="InterPro" id="IPR011011">
    <property type="entry name" value="Znf_FYVE_PHD"/>
</dbReference>
<proteinExistence type="predicted"/>
<keyword evidence="18" id="KW-1185">Reference proteome</keyword>
<feature type="compositionally biased region" description="Basic and acidic residues" evidence="14">
    <location>
        <begin position="261"/>
        <end position="277"/>
    </location>
</feature>
<dbReference type="InterPro" id="IPR002423">
    <property type="entry name" value="Cpn60/GroEL/TCP-1"/>
</dbReference>
<feature type="compositionally biased region" description="Low complexity" evidence="14">
    <location>
        <begin position="2021"/>
        <end position="2032"/>
    </location>
</feature>
<keyword evidence="13" id="KW-0175">Coiled coil</keyword>
<dbReference type="Gene3D" id="3.50.7.10">
    <property type="entry name" value="GroEL"/>
    <property type="match status" value="1"/>
</dbReference>
<feature type="compositionally biased region" description="Polar residues" evidence="14">
    <location>
        <begin position="281"/>
        <end position="306"/>
    </location>
</feature>
<evidence type="ECO:0000256" key="7">
    <source>
        <dbReference type="ARBA" id="ARBA00022777"/>
    </source>
</evidence>
<dbReference type="PANTHER" id="PTHR45748:SF7">
    <property type="entry name" value="1-PHOSPHATIDYLINOSITOL 3-PHOSPHATE 5-KINASE-RELATED"/>
    <property type="match status" value="1"/>
</dbReference>
<keyword evidence="9 12" id="KW-0067">ATP-binding</keyword>
<name>A0A167UZE2_9HYPO</name>
<keyword evidence="6 11" id="KW-0863">Zinc-finger</keyword>
<dbReference type="Pfam" id="PF01504">
    <property type="entry name" value="PIP5K"/>
    <property type="match status" value="2"/>
</dbReference>
<feature type="compositionally biased region" description="Low complexity" evidence="14">
    <location>
        <begin position="1861"/>
        <end position="1871"/>
    </location>
</feature>
<dbReference type="Pfam" id="PF00118">
    <property type="entry name" value="Cpn60_TCP1"/>
    <property type="match status" value="1"/>
</dbReference>
<dbReference type="EC" id="2.7.1.150" evidence="2"/>
<dbReference type="InterPro" id="IPR017455">
    <property type="entry name" value="Znf_FYVE-rel"/>
</dbReference>
<gene>
    <name evidence="17" type="ORF">SPI_04918</name>
</gene>
<evidence type="ECO:0000256" key="9">
    <source>
        <dbReference type="ARBA" id="ARBA00022840"/>
    </source>
</evidence>
<feature type="region of interest" description="Disordered" evidence="14">
    <location>
        <begin position="374"/>
        <end position="394"/>
    </location>
</feature>
<feature type="region of interest" description="Disordered" evidence="14">
    <location>
        <begin position="753"/>
        <end position="772"/>
    </location>
</feature>
<feature type="region of interest" description="Disordered" evidence="14">
    <location>
        <begin position="57"/>
        <end position="228"/>
    </location>
</feature>
<dbReference type="InterPro" id="IPR013083">
    <property type="entry name" value="Znf_RING/FYVE/PHD"/>
</dbReference>
<evidence type="ECO:0000256" key="11">
    <source>
        <dbReference type="PROSITE-ProRule" id="PRU00091"/>
    </source>
</evidence>
<dbReference type="Gene3D" id="3.30.810.10">
    <property type="entry name" value="2-Layer Sandwich"/>
    <property type="match status" value="1"/>
</dbReference>
<feature type="coiled-coil region" evidence="13">
    <location>
        <begin position="1624"/>
        <end position="1651"/>
    </location>
</feature>
<evidence type="ECO:0000256" key="10">
    <source>
        <dbReference type="ARBA" id="ARBA00075294"/>
    </source>
</evidence>
<dbReference type="FunFam" id="3.30.800.10:FF:000005">
    <property type="entry name" value="1-phosphatidylinositol-3-phosphate 5-kinase (Fab1)"/>
    <property type="match status" value="1"/>
</dbReference>
<evidence type="ECO:0000256" key="4">
    <source>
        <dbReference type="ARBA" id="ARBA00022723"/>
    </source>
</evidence>
<evidence type="ECO:0000256" key="5">
    <source>
        <dbReference type="ARBA" id="ARBA00022741"/>
    </source>
</evidence>
<feature type="compositionally biased region" description="Low complexity" evidence="14">
    <location>
        <begin position="535"/>
        <end position="555"/>
    </location>
</feature>
<accession>A0A167UZE2</accession>
<dbReference type="InterPro" id="IPR002498">
    <property type="entry name" value="PInositol-4-P-4/5-kinase_core"/>
</dbReference>
<feature type="region of interest" description="Disordered" evidence="14">
    <location>
        <begin position="2374"/>
        <end position="2430"/>
    </location>
</feature>
<feature type="compositionally biased region" description="Polar residues" evidence="14">
    <location>
        <begin position="1186"/>
        <end position="1197"/>
    </location>
</feature>
<evidence type="ECO:0000256" key="2">
    <source>
        <dbReference type="ARBA" id="ARBA00012009"/>
    </source>
</evidence>
<feature type="compositionally biased region" description="Basic and acidic residues" evidence="14">
    <location>
        <begin position="2033"/>
        <end position="2051"/>
    </location>
</feature>
<feature type="region of interest" description="Disordered" evidence="14">
    <location>
        <begin position="1921"/>
        <end position="2051"/>
    </location>
</feature>
<feature type="compositionally biased region" description="Polar residues" evidence="14">
    <location>
        <begin position="1734"/>
        <end position="1748"/>
    </location>
</feature>
<dbReference type="FunFam" id="3.50.7.10:FF:000007">
    <property type="entry name" value="1-phosphatidylinositol 3-phosphate 5-kinase isoform X1"/>
    <property type="match status" value="1"/>
</dbReference>
<dbReference type="GO" id="GO:0046854">
    <property type="term" value="P:phosphatidylinositol phosphate biosynthetic process"/>
    <property type="evidence" value="ECO:0007669"/>
    <property type="project" value="TreeGrafter"/>
</dbReference>
<feature type="domain" description="FYVE-type" evidence="15">
    <location>
        <begin position="455"/>
        <end position="514"/>
    </location>
</feature>
<keyword evidence="5 12" id="KW-0547">Nucleotide-binding</keyword>
<dbReference type="Gene3D" id="3.30.800.10">
    <property type="entry name" value="Phosphatidylinositol Phosphate Kinase II Beta"/>
    <property type="match status" value="1"/>
</dbReference>
<feature type="compositionally biased region" description="Low complexity" evidence="14">
    <location>
        <begin position="180"/>
        <end position="195"/>
    </location>
</feature>
<feature type="region of interest" description="Disordered" evidence="14">
    <location>
        <begin position="2098"/>
        <end position="2123"/>
    </location>
</feature>
<organism evidence="17 18">
    <name type="scientific">Niveomyces insectorum RCEF 264</name>
    <dbReference type="NCBI Taxonomy" id="1081102"/>
    <lineage>
        <taxon>Eukaryota</taxon>
        <taxon>Fungi</taxon>
        <taxon>Dikarya</taxon>
        <taxon>Ascomycota</taxon>
        <taxon>Pezizomycotina</taxon>
        <taxon>Sordariomycetes</taxon>
        <taxon>Hypocreomycetidae</taxon>
        <taxon>Hypocreales</taxon>
        <taxon>Cordycipitaceae</taxon>
        <taxon>Niveomyces</taxon>
    </lineage>
</organism>
<dbReference type="InterPro" id="IPR000306">
    <property type="entry name" value="Znf_FYVE"/>
</dbReference>
<dbReference type="SUPFAM" id="SSF52029">
    <property type="entry name" value="GroEL apical domain-like"/>
    <property type="match status" value="1"/>
</dbReference>
<feature type="compositionally biased region" description="Polar residues" evidence="14">
    <location>
        <begin position="196"/>
        <end position="225"/>
    </location>
</feature>
<dbReference type="InterPro" id="IPR044769">
    <property type="entry name" value="PIKfyve_PIPKc"/>
</dbReference>
<feature type="region of interest" description="Disordered" evidence="14">
    <location>
        <begin position="254"/>
        <end position="315"/>
    </location>
</feature>
<feature type="compositionally biased region" description="Acidic residues" evidence="14">
    <location>
        <begin position="2261"/>
        <end position="2278"/>
    </location>
</feature>
<feature type="region of interest" description="Disordered" evidence="14">
    <location>
        <begin position="1861"/>
        <end position="1901"/>
    </location>
</feature>
<evidence type="ECO:0000256" key="12">
    <source>
        <dbReference type="PROSITE-ProRule" id="PRU00781"/>
    </source>
</evidence>
<feature type="compositionally biased region" description="Low complexity" evidence="14">
    <location>
        <begin position="70"/>
        <end position="84"/>
    </location>
</feature>
<feature type="region of interest" description="Disordered" evidence="14">
    <location>
        <begin position="1113"/>
        <end position="1197"/>
    </location>
</feature>
<keyword evidence="4" id="KW-0479">Metal-binding</keyword>
<dbReference type="GO" id="GO:0000329">
    <property type="term" value="C:fungal-type vacuole membrane"/>
    <property type="evidence" value="ECO:0007669"/>
    <property type="project" value="TreeGrafter"/>
</dbReference>
<dbReference type="GO" id="GO:0010008">
    <property type="term" value="C:endosome membrane"/>
    <property type="evidence" value="ECO:0007669"/>
    <property type="project" value="TreeGrafter"/>
</dbReference>
<protein>
    <recommendedName>
        <fullName evidence="2">1-phosphatidylinositol-3-phosphate 5-kinase</fullName>
        <ecNumber evidence="2">2.7.1.150</ecNumber>
    </recommendedName>
    <alternativeName>
        <fullName evidence="10">Type III PIP kinase</fullName>
    </alternativeName>
</protein>
<dbReference type="GO" id="GO:0008270">
    <property type="term" value="F:zinc ion binding"/>
    <property type="evidence" value="ECO:0007669"/>
    <property type="project" value="UniProtKB-KW"/>
</dbReference>
<feature type="compositionally biased region" description="Low complexity" evidence="14">
    <location>
        <begin position="2164"/>
        <end position="2180"/>
    </location>
</feature>
<feature type="compositionally biased region" description="Polar residues" evidence="14">
    <location>
        <begin position="1987"/>
        <end position="2003"/>
    </location>
</feature>
<dbReference type="EMBL" id="AZHD01000007">
    <property type="protein sequence ID" value="OAA62059.1"/>
    <property type="molecule type" value="Genomic_DNA"/>
</dbReference>
<dbReference type="GO" id="GO:0000285">
    <property type="term" value="F:1-phosphatidylinositol-3-phosphate 5-kinase activity"/>
    <property type="evidence" value="ECO:0007669"/>
    <property type="project" value="UniProtKB-EC"/>
</dbReference>
<dbReference type="FunFam" id="3.30.40.10:FF:000283">
    <property type="entry name" value="1-phosphatidylinositol-3-phosphate 5-kinase (Fab1)"/>
    <property type="match status" value="1"/>
</dbReference>
<dbReference type="PROSITE" id="PS51455">
    <property type="entry name" value="PIPK"/>
    <property type="match status" value="1"/>
</dbReference>
<dbReference type="PANTHER" id="PTHR45748">
    <property type="entry name" value="1-PHOSPHATIDYLINOSITOL 3-PHOSPHATE 5-KINASE-RELATED"/>
    <property type="match status" value="1"/>
</dbReference>
<comment type="catalytic activity">
    <reaction evidence="1">
        <text>a 1,2-diacyl-sn-glycero-3-phospho-(1D-myo-inositol-3-phosphate) + ATP = a 1,2-diacyl-sn-glycero-3-phospho-(1D-myo-inositol-3,5-bisphosphate) + ADP + H(+)</text>
        <dbReference type="Rhea" id="RHEA:13609"/>
        <dbReference type="ChEBI" id="CHEBI:15378"/>
        <dbReference type="ChEBI" id="CHEBI:30616"/>
        <dbReference type="ChEBI" id="CHEBI:57923"/>
        <dbReference type="ChEBI" id="CHEBI:58088"/>
        <dbReference type="ChEBI" id="CHEBI:456216"/>
        <dbReference type="EC" id="2.7.1.150"/>
    </reaction>
</comment>
<evidence type="ECO:0000256" key="8">
    <source>
        <dbReference type="ARBA" id="ARBA00022833"/>
    </source>
</evidence>
<evidence type="ECO:0000256" key="3">
    <source>
        <dbReference type="ARBA" id="ARBA00022679"/>
    </source>
</evidence>
<dbReference type="STRING" id="1081102.A0A167UZE2"/>
<feature type="compositionally biased region" description="Low complexity" evidence="14">
    <location>
        <begin position="107"/>
        <end position="119"/>
    </location>
</feature>
<dbReference type="InterPro" id="IPR027484">
    <property type="entry name" value="PInositol-4-P-5-kinase_N"/>
</dbReference>
<dbReference type="Gene3D" id="3.30.40.10">
    <property type="entry name" value="Zinc/RING finger domain, C3HC4 (zinc finger)"/>
    <property type="match status" value="1"/>
</dbReference>
<keyword evidence="7 12" id="KW-0418">Kinase</keyword>
<feature type="compositionally biased region" description="Polar residues" evidence="14">
    <location>
        <begin position="2201"/>
        <end position="2211"/>
    </location>
</feature>
<reference evidence="17 18" key="1">
    <citation type="journal article" date="2016" name="Genome Biol. Evol.">
        <title>Divergent and convergent evolution of fungal pathogenicity.</title>
        <authorList>
            <person name="Shang Y."/>
            <person name="Xiao G."/>
            <person name="Zheng P."/>
            <person name="Cen K."/>
            <person name="Zhan S."/>
            <person name="Wang C."/>
        </authorList>
    </citation>
    <scope>NUCLEOTIDE SEQUENCE [LARGE SCALE GENOMIC DNA]</scope>
    <source>
        <strain evidence="17 18">RCEF 264</strain>
    </source>
</reference>
<dbReference type="InterPro" id="IPR027483">
    <property type="entry name" value="PInositol-4-P-4/5-kinase_C_sf"/>
</dbReference>
<feature type="region of interest" description="Disordered" evidence="14">
    <location>
        <begin position="1707"/>
        <end position="1775"/>
    </location>
</feature>
<evidence type="ECO:0000256" key="14">
    <source>
        <dbReference type="SAM" id="MobiDB-lite"/>
    </source>
</evidence>
<comment type="caution">
    <text evidence="17">The sequence shown here is derived from an EMBL/GenBank/DDBJ whole genome shotgun (WGS) entry which is preliminary data.</text>
</comment>
<dbReference type="SMART" id="SM00330">
    <property type="entry name" value="PIPKc"/>
    <property type="match status" value="1"/>
</dbReference>
<dbReference type="OrthoDB" id="158357at2759"/>
<evidence type="ECO:0000259" key="15">
    <source>
        <dbReference type="PROSITE" id="PS50178"/>
    </source>
</evidence>
<feature type="compositionally biased region" description="Polar residues" evidence="14">
    <location>
        <begin position="1125"/>
        <end position="1149"/>
    </location>
</feature>